<evidence type="ECO:0000313" key="17">
    <source>
        <dbReference type="Ensembl" id="ENSDCDP00010030624.1"/>
    </source>
</evidence>
<name>A0AAY4CD35_9TELE</name>
<dbReference type="PROSITE" id="PS50011">
    <property type="entry name" value="PROTEIN_KINASE_DOM"/>
    <property type="match status" value="1"/>
</dbReference>
<gene>
    <name evidence="17" type="primary">aatkb</name>
</gene>
<keyword evidence="7 14" id="KW-0547">Nucleotide-binding</keyword>
<dbReference type="GO" id="GO:0004674">
    <property type="term" value="F:protein serine/threonine kinase activity"/>
    <property type="evidence" value="ECO:0007669"/>
    <property type="project" value="UniProtKB-KW"/>
</dbReference>
<protein>
    <recommendedName>
        <fullName evidence="2">non-specific serine/threonine protein kinase</fullName>
        <ecNumber evidence="2">2.7.11.1</ecNumber>
    </recommendedName>
</protein>
<dbReference type="GO" id="GO:0005737">
    <property type="term" value="C:cytoplasm"/>
    <property type="evidence" value="ECO:0007669"/>
    <property type="project" value="UniProtKB-ARBA"/>
</dbReference>
<evidence type="ECO:0000256" key="4">
    <source>
        <dbReference type="ARBA" id="ARBA00022553"/>
    </source>
</evidence>
<keyword evidence="4" id="KW-0597">Phosphoprotein</keyword>
<evidence type="ECO:0000259" key="16">
    <source>
        <dbReference type="PROSITE" id="PS50011"/>
    </source>
</evidence>
<evidence type="ECO:0000256" key="5">
    <source>
        <dbReference type="ARBA" id="ARBA00022679"/>
    </source>
</evidence>
<proteinExistence type="predicted"/>
<reference evidence="17" key="1">
    <citation type="submission" date="2025-08" db="UniProtKB">
        <authorList>
            <consortium name="Ensembl"/>
        </authorList>
    </citation>
    <scope>IDENTIFICATION</scope>
</reference>
<feature type="compositionally biased region" description="Polar residues" evidence="15">
    <location>
        <begin position="1046"/>
        <end position="1065"/>
    </location>
</feature>
<dbReference type="Proteomes" id="UP000694580">
    <property type="component" value="Unplaced"/>
</dbReference>
<feature type="compositionally biased region" description="Polar residues" evidence="15">
    <location>
        <begin position="1478"/>
        <end position="1488"/>
    </location>
</feature>
<comment type="catalytic activity">
    <reaction evidence="13">
        <text>L-seryl-[protein] + ATP = O-phospho-L-seryl-[protein] + ADP + H(+)</text>
        <dbReference type="Rhea" id="RHEA:17989"/>
        <dbReference type="Rhea" id="RHEA-COMP:9863"/>
        <dbReference type="Rhea" id="RHEA-COMP:11604"/>
        <dbReference type="ChEBI" id="CHEBI:15378"/>
        <dbReference type="ChEBI" id="CHEBI:29999"/>
        <dbReference type="ChEBI" id="CHEBI:30616"/>
        <dbReference type="ChEBI" id="CHEBI:83421"/>
        <dbReference type="ChEBI" id="CHEBI:456216"/>
        <dbReference type="EC" id="2.7.11.1"/>
    </reaction>
</comment>
<dbReference type="PANTHER" id="PTHR24417:SF0">
    <property type="entry name" value="SERINE_THREONINE-PROTEIN KINASE LMTK1"/>
    <property type="match status" value="1"/>
</dbReference>
<evidence type="ECO:0000256" key="10">
    <source>
        <dbReference type="ARBA" id="ARBA00022989"/>
    </source>
</evidence>
<dbReference type="GO" id="GO:0004713">
    <property type="term" value="F:protein tyrosine kinase activity"/>
    <property type="evidence" value="ECO:0007669"/>
    <property type="project" value="TreeGrafter"/>
</dbReference>
<sequence>MSSSFFSPGFSLNSDGAALSEFSWSSSLAVVAVSFSGLFTFIFLMLACLCCKKGDIGFKEFENVEGEEIQGDSSTLASPTSHSGTEIYVLPLTEVSLPVSKQPDSSVGCLRSADVARHSLLYVNEIGHGWFGKVLLAELNIGLSCTQVVVKELKSSAGVQDQMHFLQEAQPYRSLQHPALLQCLAQYTEVTPYLLVMEFCALGDVKGYLRSCRASEIVTPDPLVLQRMACDIASGILHLHKHNFIHGDLALRNCLLTSDMMVKIGDYGLSHNKYKEDYFITSDQTWVPLRWIAPELIDEVHGNLLMVEQSKPSNIWSLGVTIWELFELGNQPYWHYSDRQVLSYAVKDEQLKLSKPQLKAPLAERWYEVMQFCWLQPDQRPNAEEVHLLLSYLCAKGVSEAEEDFERRWNLLRPNSGHLTLHGASSLPMEVPSSASSSFPLLDPFSVDECFHSEPGDDILTVTETRHGLNFEYKWQHELTEQSFHHSSSTINTLGQGNPQCKEIYVPGCGVDGLTLGVSPSFFDPKPLHTPGAEHVLTAYSPSVSSEYYIPIDEPNDCDIDLHYTMCAYSPEFGDNSGGFLTGNGDSEECVNCFSEGQPINSYWATDVHKSSAYDSDTTSPAMSLTMEPLLGQVTNGSPIRSWESGHYVSYKDRDGGYYYEKSPPMMMNHYMMGDPPEPHQESWGSRSLRQALGELDEPLGISPALSSPPQACSHPYIETNQTSIIGKSVLGGYYDMMGSLRKTMPNSHTVSINKESERALFFRQGGVDSEEEEDLFVERQVHKWSSHSNNKSLRLGSCHQQDYADLNFTMPSRDVSYWADRDNLEYRTSKSVDCLEANASNSGCPAHGAHNPAITSAEYNPYIYLYREALEDKVLTVEYNQSLNNTHFDPLTSTVVKKNVEMPREVSKAKLSLIGCQSSSLEYKSSQIHDPEQHLKQHADIALEDYMANKRDFAHQDDPKPKEETMNYPTEHRLATAVQSELEQSGTVDSGIDKDNCSVSLVETDDCSVDDITDITSRIFADLSTMDYADVNDYTALTFKSLQKQEGTSEPVDSNGLPSSSNDVLSPASFHPSSSPKTVDSGYDTENNESPEFVLREHHDQQEPKTFVQPLGKPAIPPSLDSTEPDLSQNVKNDPIIDLALAASLSNEGHIIGLTENNPYRDSAYLSDYDSENEKYSHLEQKDLGGKELEGECESEQIGKGQVQLKHEKDMEHIAEIQNETTINKCFCPTSLEGEPEKLQYERFDLETEVSSTDMLSEPFFCKVSQYHITHNQDSTDNETTILSSDLNNVHNIVESIAEIVLEEKERNYEAGISTFASLLKNPKENLPKGCEKRTVSNSREHITNRTGIRDKGHGLHYRPSSPPPPLPPKEGRGSPADGEEADEEDGSEDSDESEEELRTCNIQDQSDESEDDHYPVPIIISDFTDAHKLRSLLKMPTGELETKKKLVSFFDDVTVYLFDQESPTQELADHPPGLESNVSDQNLLDKTNTHDDSQGNISDESVAFEWDDDFPLIQIAAYATANKPSVAIEPKPVVQFSRFTVSPVSRFSITHVTDSDVDSAGGSSEE</sequence>
<dbReference type="PROSITE" id="PS00109">
    <property type="entry name" value="PROTEIN_KINASE_TYR"/>
    <property type="match status" value="1"/>
</dbReference>
<evidence type="ECO:0000256" key="15">
    <source>
        <dbReference type="SAM" id="MobiDB-lite"/>
    </source>
</evidence>
<evidence type="ECO:0000256" key="3">
    <source>
        <dbReference type="ARBA" id="ARBA00022527"/>
    </source>
</evidence>
<keyword evidence="6" id="KW-0812">Transmembrane</keyword>
<dbReference type="PRINTS" id="PR00109">
    <property type="entry name" value="TYRKINASE"/>
</dbReference>
<dbReference type="FunFam" id="3.30.200.20:FF:000275">
    <property type="entry name" value="Apoptosis associated tyrosine kinase"/>
    <property type="match status" value="1"/>
</dbReference>
<feature type="region of interest" description="Disordered" evidence="15">
    <location>
        <begin position="1324"/>
        <end position="1416"/>
    </location>
</feature>
<dbReference type="SUPFAM" id="SSF56112">
    <property type="entry name" value="Protein kinase-like (PK-like)"/>
    <property type="match status" value="1"/>
</dbReference>
<dbReference type="GO" id="GO:0007420">
    <property type="term" value="P:brain development"/>
    <property type="evidence" value="ECO:0007669"/>
    <property type="project" value="TreeGrafter"/>
</dbReference>
<feature type="region of interest" description="Disordered" evidence="15">
    <location>
        <begin position="1465"/>
        <end position="1501"/>
    </location>
</feature>
<dbReference type="PROSITE" id="PS00107">
    <property type="entry name" value="PROTEIN_KINASE_ATP"/>
    <property type="match status" value="1"/>
</dbReference>
<dbReference type="GeneTree" id="ENSGT00940000154244"/>
<dbReference type="GO" id="GO:0005524">
    <property type="term" value="F:ATP binding"/>
    <property type="evidence" value="ECO:0007669"/>
    <property type="project" value="UniProtKB-UniRule"/>
</dbReference>
<feature type="domain" description="Protein kinase" evidence="16">
    <location>
        <begin position="120"/>
        <end position="390"/>
    </location>
</feature>
<dbReference type="InterPro" id="IPR017441">
    <property type="entry name" value="Protein_kinase_ATP_BS"/>
</dbReference>
<dbReference type="InterPro" id="IPR001245">
    <property type="entry name" value="Ser-Thr/Tyr_kinase_cat_dom"/>
</dbReference>
<organism evidence="17 18">
    <name type="scientific">Denticeps clupeoides</name>
    <name type="common">denticle herring</name>
    <dbReference type="NCBI Taxonomy" id="299321"/>
    <lineage>
        <taxon>Eukaryota</taxon>
        <taxon>Metazoa</taxon>
        <taxon>Chordata</taxon>
        <taxon>Craniata</taxon>
        <taxon>Vertebrata</taxon>
        <taxon>Euteleostomi</taxon>
        <taxon>Actinopterygii</taxon>
        <taxon>Neopterygii</taxon>
        <taxon>Teleostei</taxon>
        <taxon>Clupei</taxon>
        <taxon>Clupeiformes</taxon>
        <taxon>Denticipitoidei</taxon>
        <taxon>Denticipitidae</taxon>
        <taxon>Denticeps</taxon>
    </lineage>
</organism>
<dbReference type="Pfam" id="PF07714">
    <property type="entry name" value="PK_Tyr_Ser-Thr"/>
    <property type="match status" value="1"/>
</dbReference>
<feature type="compositionally biased region" description="Polar residues" evidence="15">
    <location>
        <begin position="1072"/>
        <end position="1091"/>
    </location>
</feature>
<dbReference type="GO" id="GO:0016020">
    <property type="term" value="C:membrane"/>
    <property type="evidence" value="ECO:0007669"/>
    <property type="project" value="UniProtKB-SubCell"/>
</dbReference>
<keyword evidence="8" id="KW-0418">Kinase</keyword>
<dbReference type="Ensembl" id="ENSDCDT00010038005.1">
    <property type="protein sequence ID" value="ENSDCDP00010030624.1"/>
    <property type="gene ID" value="ENSDCDG00010019628.1"/>
</dbReference>
<dbReference type="InterPro" id="IPR008266">
    <property type="entry name" value="Tyr_kinase_AS"/>
</dbReference>
<dbReference type="FunFam" id="1.10.510.10:FF:000347">
    <property type="entry name" value="Apoptosis associated tyrosine kinase"/>
    <property type="match status" value="1"/>
</dbReference>
<feature type="compositionally biased region" description="Basic and acidic residues" evidence="15">
    <location>
        <begin position="1095"/>
        <end position="1104"/>
    </location>
</feature>
<keyword evidence="11" id="KW-0472">Membrane</keyword>
<dbReference type="Gene3D" id="1.10.510.10">
    <property type="entry name" value="Transferase(Phosphotransferase) domain 1"/>
    <property type="match status" value="1"/>
</dbReference>
<comment type="subcellular location">
    <subcellularLocation>
        <location evidence="1">Membrane</location>
        <topology evidence="1">Single-pass membrane protein</topology>
    </subcellularLocation>
</comment>
<feature type="binding site" evidence="14">
    <location>
        <position position="151"/>
    </location>
    <ligand>
        <name>ATP</name>
        <dbReference type="ChEBI" id="CHEBI:30616"/>
    </ligand>
</feature>
<evidence type="ECO:0000313" key="18">
    <source>
        <dbReference type="Proteomes" id="UP000694580"/>
    </source>
</evidence>
<dbReference type="RefSeq" id="XP_028824828.1">
    <property type="nucleotide sequence ID" value="XM_028968995.1"/>
</dbReference>
<evidence type="ECO:0000256" key="7">
    <source>
        <dbReference type="ARBA" id="ARBA00022741"/>
    </source>
</evidence>
<evidence type="ECO:0000256" key="11">
    <source>
        <dbReference type="ARBA" id="ARBA00023136"/>
    </source>
</evidence>
<evidence type="ECO:0000256" key="6">
    <source>
        <dbReference type="ARBA" id="ARBA00022692"/>
    </source>
</evidence>
<feature type="region of interest" description="Disordered" evidence="15">
    <location>
        <begin position="1046"/>
        <end position="1126"/>
    </location>
</feature>
<evidence type="ECO:0000256" key="2">
    <source>
        <dbReference type="ARBA" id="ARBA00012513"/>
    </source>
</evidence>
<keyword evidence="10" id="KW-1133">Transmembrane helix</keyword>
<evidence type="ECO:0000256" key="9">
    <source>
        <dbReference type="ARBA" id="ARBA00022840"/>
    </source>
</evidence>
<feature type="compositionally biased region" description="Basic and acidic residues" evidence="15">
    <location>
        <begin position="1324"/>
        <end position="1355"/>
    </location>
</feature>
<evidence type="ECO:0000256" key="13">
    <source>
        <dbReference type="ARBA" id="ARBA00048679"/>
    </source>
</evidence>
<evidence type="ECO:0000256" key="14">
    <source>
        <dbReference type="PROSITE-ProRule" id="PRU10141"/>
    </source>
</evidence>
<evidence type="ECO:0000256" key="8">
    <source>
        <dbReference type="ARBA" id="ARBA00022777"/>
    </source>
</evidence>
<keyword evidence="3" id="KW-0723">Serine/threonine-protein kinase</keyword>
<keyword evidence="9 14" id="KW-0067">ATP-binding</keyword>
<reference evidence="17" key="2">
    <citation type="submission" date="2025-09" db="UniProtKB">
        <authorList>
            <consortium name="Ensembl"/>
        </authorList>
    </citation>
    <scope>IDENTIFICATION</scope>
</reference>
<dbReference type="GO" id="GO:0012505">
    <property type="term" value="C:endomembrane system"/>
    <property type="evidence" value="ECO:0007669"/>
    <property type="project" value="UniProtKB-ARBA"/>
</dbReference>
<feature type="compositionally biased region" description="Acidic residues" evidence="15">
    <location>
        <begin position="1379"/>
        <end position="1397"/>
    </location>
</feature>
<dbReference type="PANTHER" id="PTHR24417">
    <property type="entry name" value="SERINE/THREONINE-PROTEIN KINASE LMTK1"/>
    <property type="match status" value="1"/>
</dbReference>
<dbReference type="EC" id="2.7.11.1" evidence="2"/>
<comment type="catalytic activity">
    <reaction evidence="12">
        <text>L-threonyl-[protein] + ATP = O-phospho-L-threonyl-[protein] + ADP + H(+)</text>
        <dbReference type="Rhea" id="RHEA:46608"/>
        <dbReference type="Rhea" id="RHEA-COMP:11060"/>
        <dbReference type="Rhea" id="RHEA-COMP:11605"/>
        <dbReference type="ChEBI" id="CHEBI:15378"/>
        <dbReference type="ChEBI" id="CHEBI:30013"/>
        <dbReference type="ChEBI" id="CHEBI:30616"/>
        <dbReference type="ChEBI" id="CHEBI:61977"/>
        <dbReference type="ChEBI" id="CHEBI:456216"/>
        <dbReference type="EC" id="2.7.11.1"/>
    </reaction>
</comment>
<dbReference type="GeneID" id="114783522"/>
<keyword evidence="18" id="KW-1185">Reference proteome</keyword>
<dbReference type="InterPro" id="IPR000719">
    <property type="entry name" value="Prot_kinase_dom"/>
</dbReference>
<evidence type="ECO:0000256" key="12">
    <source>
        <dbReference type="ARBA" id="ARBA00047899"/>
    </source>
</evidence>
<accession>A0AAY4CD35</accession>
<keyword evidence="5" id="KW-0808">Transferase</keyword>
<dbReference type="InterPro" id="IPR011009">
    <property type="entry name" value="Kinase-like_dom_sf"/>
</dbReference>
<evidence type="ECO:0000256" key="1">
    <source>
        <dbReference type="ARBA" id="ARBA00004167"/>
    </source>
</evidence>